<dbReference type="Gene3D" id="3.30.1360.10">
    <property type="entry name" value="RNA polymerase, RBP11-like subunit"/>
    <property type="match status" value="1"/>
</dbReference>
<dbReference type="SUPFAM" id="SSF55257">
    <property type="entry name" value="RBP11-like subunits of RNA polymerase"/>
    <property type="match status" value="1"/>
</dbReference>
<dbReference type="GO" id="GO:0046983">
    <property type="term" value="F:protein dimerization activity"/>
    <property type="evidence" value="ECO:0007669"/>
    <property type="project" value="InterPro"/>
</dbReference>
<dbReference type="AlphaFoldDB" id="A0A167L614"/>
<protein>
    <submittedName>
        <fullName evidence="5">RBP11-like subunits of RNA polymerase</fullName>
    </submittedName>
</protein>
<evidence type="ECO:0000256" key="2">
    <source>
        <dbReference type="ARBA" id="ARBA00023163"/>
    </source>
</evidence>
<dbReference type="EMBL" id="KV417289">
    <property type="protein sequence ID" value="KZO95364.1"/>
    <property type="molecule type" value="Genomic_DNA"/>
</dbReference>
<evidence type="ECO:0000313" key="5">
    <source>
        <dbReference type="EMBL" id="KZO95364.1"/>
    </source>
</evidence>
<dbReference type="OrthoDB" id="510325at2759"/>
<dbReference type="PANTHER" id="PTHR13946:SF28">
    <property type="entry name" value="DNA-DIRECTED RNA POLYMERASES I AND III SUBUNIT RPAC2"/>
    <property type="match status" value="1"/>
</dbReference>
<dbReference type="GO" id="GO:0005666">
    <property type="term" value="C:RNA polymerase III complex"/>
    <property type="evidence" value="ECO:0007669"/>
    <property type="project" value="TreeGrafter"/>
</dbReference>
<dbReference type="InterPro" id="IPR033898">
    <property type="entry name" value="RNAP_AC19"/>
</dbReference>
<name>A0A167L614_CALVF</name>
<dbReference type="InterPro" id="IPR009025">
    <property type="entry name" value="RBP11-like_dimer"/>
</dbReference>
<dbReference type="GO" id="GO:0006362">
    <property type="term" value="P:transcription elongation by RNA polymerase I"/>
    <property type="evidence" value="ECO:0007669"/>
    <property type="project" value="TreeGrafter"/>
</dbReference>
<sequence>MANNPPPDDGSLRYVPDGPKISVLPGHTPDYSHATFCIEEEDHTLGNALRWMIMKKCVLFPASWLRGKGPNEGYSPKVEFCGYSMPHPSEYKINLRIQMYDNHSSLTALQQALRQLDDLAATIEEKYNASLEGEQWEQGQDGEMTLEGAKRFAQEAGRKKEREAMEL</sequence>
<evidence type="ECO:0000259" key="4">
    <source>
        <dbReference type="Pfam" id="PF13656"/>
    </source>
</evidence>
<reference evidence="5 6" key="1">
    <citation type="journal article" date="2016" name="Mol. Biol. Evol.">
        <title>Comparative Genomics of Early-Diverging Mushroom-Forming Fungi Provides Insights into the Origins of Lignocellulose Decay Capabilities.</title>
        <authorList>
            <person name="Nagy L.G."/>
            <person name="Riley R."/>
            <person name="Tritt A."/>
            <person name="Adam C."/>
            <person name="Daum C."/>
            <person name="Floudas D."/>
            <person name="Sun H."/>
            <person name="Yadav J.S."/>
            <person name="Pangilinan J."/>
            <person name="Larsson K.H."/>
            <person name="Matsuura K."/>
            <person name="Barry K."/>
            <person name="Labutti K."/>
            <person name="Kuo R."/>
            <person name="Ohm R.A."/>
            <person name="Bhattacharya S.S."/>
            <person name="Shirouzu T."/>
            <person name="Yoshinaga Y."/>
            <person name="Martin F.M."/>
            <person name="Grigoriev I.V."/>
            <person name="Hibbett D.S."/>
        </authorList>
    </citation>
    <scope>NUCLEOTIDE SEQUENCE [LARGE SCALE GENOMIC DNA]</scope>
    <source>
        <strain evidence="5 6">TUFC12733</strain>
    </source>
</reference>
<evidence type="ECO:0000256" key="3">
    <source>
        <dbReference type="ARBA" id="ARBA00025751"/>
    </source>
</evidence>
<dbReference type="InterPro" id="IPR036603">
    <property type="entry name" value="RBP11-like"/>
</dbReference>
<dbReference type="Proteomes" id="UP000076738">
    <property type="component" value="Unassembled WGS sequence"/>
</dbReference>
<dbReference type="CDD" id="cd07029">
    <property type="entry name" value="RNAP_I_III_AC19"/>
    <property type="match status" value="1"/>
</dbReference>
<keyword evidence="1" id="KW-0240">DNA-directed RNA polymerase</keyword>
<accession>A0A167L614</accession>
<comment type="similarity">
    <text evidence="3">Belongs to the archaeal Rpo11/eukaryotic RPB11/RPC19 RNA polymerase subunit family.</text>
</comment>
<dbReference type="GO" id="GO:0055029">
    <property type="term" value="C:nuclear DNA-directed RNA polymerase complex"/>
    <property type="evidence" value="ECO:0007669"/>
    <property type="project" value="UniProtKB-ARBA"/>
</dbReference>
<feature type="domain" description="DNA-directed RNA polymerase RBP11-like dimerisation" evidence="4">
    <location>
        <begin position="76"/>
        <end position="125"/>
    </location>
</feature>
<dbReference type="PANTHER" id="PTHR13946">
    <property type="entry name" value="DNA-DIRECTED RNA POLYMERASE I,II,III"/>
    <property type="match status" value="1"/>
</dbReference>
<dbReference type="Pfam" id="PF13656">
    <property type="entry name" value="RNA_pol_L_2"/>
    <property type="match status" value="2"/>
</dbReference>
<gene>
    <name evidence="5" type="ORF">CALVIDRAFT_564777</name>
</gene>
<evidence type="ECO:0000313" key="6">
    <source>
        <dbReference type="Proteomes" id="UP000076738"/>
    </source>
</evidence>
<organism evidence="5 6">
    <name type="scientific">Calocera viscosa (strain TUFC12733)</name>
    <dbReference type="NCBI Taxonomy" id="1330018"/>
    <lineage>
        <taxon>Eukaryota</taxon>
        <taxon>Fungi</taxon>
        <taxon>Dikarya</taxon>
        <taxon>Basidiomycota</taxon>
        <taxon>Agaricomycotina</taxon>
        <taxon>Dacrymycetes</taxon>
        <taxon>Dacrymycetales</taxon>
        <taxon>Dacrymycetaceae</taxon>
        <taxon>Calocera</taxon>
    </lineage>
</organism>
<dbReference type="GO" id="GO:0006383">
    <property type="term" value="P:transcription by RNA polymerase III"/>
    <property type="evidence" value="ECO:0007669"/>
    <property type="project" value="TreeGrafter"/>
</dbReference>
<proteinExistence type="inferred from homology"/>
<keyword evidence="6" id="KW-1185">Reference proteome</keyword>
<evidence type="ECO:0000256" key="1">
    <source>
        <dbReference type="ARBA" id="ARBA00022478"/>
    </source>
</evidence>
<dbReference type="STRING" id="1330018.A0A167L614"/>
<feature type="domain" description="DNA-directed RNA polymerase RBP11-like dimerisation" evidence="4">
    <location>
        <begin position="34"/>
        <end position="56"/>
    </location>
</feature>
<dbReference type="GO" id="GO:0003899">
    <property type="term" value="F:DNA-directed RNA polymerase activity"/>
    <property type="evidence" value="ECO:0007669"/>
    <property type="project" value="TreeGrafter"/>
</dbReference>
<dbReference type="GO" id="GO:0005736">
    <property type="term" value="C:RNA polymerase I complex"/>
    <property type="evidence" value="ECO:0007669"/>
    <property type="project" value="TreeGrafter"/>
</dbReference>
<keyword evidence="2" id="KW-0804">Transcription</keyword>